<evidence type="ECO:0000256" key="1">
    <source>
        <dbReference type="SAM" id="MobiDB-lite"/>
    </source>
</evidence>
<protein>
    <submittedName>
        <fullName evidence="2">Uncharacterized protein</fullName>
    </submittedName>
</protein>
<reference evidence="2" key="1">
    <citation type="submission" date="2022-01" db="EMBL/GenBank/DDBJ databases">
        <title>Genome sequnece data of strain Bradyrhizobium sp. nov.</title>
        <authorList>
            <person name="Zhang J."/>
        </authorList>
    </citation>
    <scope>NUCLEOTIDE SEQUENCE</scope>
    <source>
        <strain evidence="2">WYCCWR 12774</strain>
    </source>
</reference>
<feature type="region of interest" description="Disordered" evidence="1">
    <location>
        <begin position="109"/>
        <end position="144"/>
    </location>
</feature>
<accession>A0ABS9LQZ8</accession>
<dbReference type="EMBL" id="JAKLUA010000006">
    <property type="protein sequence ID" value="MCG2669348.1"/>
    <property type="molecule type" value="Genomic_DNA"/>
</dbReference>
<organism evidence="2 3">
    <name type="scientific">Bradyrhizobium zhengyangense</name>
    <dbReference type="NCBI Taxonomy" id="2911009"/>
    <lineage>
        <taxon>Bacteria</taxon>
        <taxon>Pseudomonadati</taxon>
        <taxon>Pseudomonadota</taxon>
        <taxon>Alphaproteobacteria</taxon>
        <taxon>Hyphomicrobiales</taxon>
        <taxon>Nitrobacteraceae</taxon>
        <taxon>Bradyrhizobium</taxon>
    </lineage>
</organism>
<dbReference type="RefSeq" id="WP_237871892.1">
    <property type="nucleotide sequence ID" value="NZ_JAKLUA010000006.1"/>
</dbReference>
<comment type="caution">
    <text evidence="2">The sequence shown here is derived from an EMBL/GenBank/DDBJ whole genome shotgun (WGS) entry which is preliminary data.</text>
</comment>
<keyword evidence="3" id="KW-1185">Reference proteome</keyword>
<feature type="compositionally biased region" description="Pro residues" evidence="1">
    <location>
        <begin position="129"/>
        <end position="144"/>
    </location>
</feature>
<evidence type="ECO:0000313" key="2">
    <source>
        <dbReference type="EMBL" id="MCG2669348.1"/>
    </source>
</evidence>
<sequence length="144" mass="15800">MDITVRGWRRRHGTNTFLNFDVEKAELKEASTGGRYPWDHQVVVDRSTWGRINGLSLHTFTDQQVSSGDHGVVISFSKDEIAHMFRLTHGDEIADLVGKLTALPDAAAFIRGPTPPKEGSAETGGDSTPTPPAPRPPPGFLRRI</sequence>
<dbReference type="Proteomes" id="UP001139012">
    <property type="component" value="Unassembled WGS sequence"/>
</dbReference>
<gene>
    <name evidence="2" type="ORF">L6637_20510</name>
</gene>
<evidence type="ECO:0000313" key="3">
    <source>
        <dbReference type="Proteomes" id="UP001139012"/>
    </source>
</evidence>
<name>A0ABS9LQZ8_9BRAD</name>
<proteinExistence type="predicted"/>